<evidence type="ECO:0000256" key="1">
    <source>
        <dbReference type="SAM" id="MobiDB-lite"/>
    </source>
</evidence>
<sequence length="182" mass="21475">MDDLQLIFYLVVGGIALLSKIFSASKKKQEERDYGEQQEGYNETSQEEWDKLLSDFINENEAEKDSQLENGTRELEDHPVSERYVEEFGREEYRPYTEYEEEEHEPEPVPASPFADYREPERPAWTEKVETEQEEIMTELAVAPTPKKRKAGKGNRYRDLLRRKDTLREAVIASEILRPKHF</sequence>
<keyword evidence="2" id="KW-0812">Transmembrane</keyword>
<feature type="transmembrane region" description="Helical" evidence="2">
    <location>
        <begin position="6"/>
        <end position="23"/>
    </location>
</feature>
<accession>A0AAU9CIH1</accession>
<proteinExistence type="predicted"/>
<dbReference type="KEGG" id="fax:FUAX_11180"/>
<organism evidence="3 4">
    <name type="scientific">Fulvitalea axinellae</name>
    <dbReference type="NCBI Taxonomy" id="1182444"/>
    <lineage>
        <taxon>Bacteria</taxon>
        <taxon>Pseudomonadati</taxon>
        <taxon>Bacteroidota</taxon>
        <taxon>Cytophagia</taxon>
        <taxon>Cytophagales</taxon>
        <taxon>Persicobacteraceae</taxon>
        <taxon>Fulvitalea</taxon>
    </lineage>
</organism>
<name>A0AAU9CIH1_9BACT</name>
<dbReference type="RefSeq" id="WP_338393929.1">
    <property type="nucleotide sequence ID" value="NZ_AP025314.1"/>
</dbReference>
<dbReference type="Proteomes" id="UP001348817">
    <property type="component" value="Chromosome"/>
</dbReference>
<evidence type="ECO:0000313" key="3">
    <source>
        <dbReference type="EMBL" id="BDD08686.1"/>
    </source>
</evidence>
<gene>
    <name evidence="3" type="ORF">FUAX_11180</name>
</gene>
<feature type="compositionally biased region" description="Basic and acidic residues" evidence="1">
    <location>
        <begin position="61"/>
        <end position="97"/>
    </location>
</feature>
<protein>
    <submittedName>
        <fullName evidence="3">Uncharacterized protein</fullName>
    </submittedName>
</protein>
<reference evidence="3 4" key="1">
    <citation type="submission" date="2021-12" db="EMBL/GenBank/DDBJ databases">
        <title>Genome sequencing of bacteria with rrn-lacking chromosome and rrn-plasmid.</title>
        <authorList>
            <person name="Anda M."/>
            <person name="Iwasaki W."/>
        </authorList>
    </citation>
    <scope>NUCLEOTIDE SEQUENCE [LARGE SCALE GENOMIC DNA]</scope>
    <source>
        <strain evidence="3 4">DSM 100852</strain>
    </source>
</reference>
<dbReference type="EMBL" id="AP025314">
    <property type="protein sequence ID" value="BDD08686.1"/>
    <property type="molecule type" value="Genomic_DNA"/>
</dbReference>
<keyword evidence="2" id="KW-0472">Membrane</keyword>
<evidence type="ECO:0000313" key="4">
    <source>
        <dbReference type="Proteomes" id="UP001348817"/>
    </source>
</evidence>
<evidence type="ECO:0000256" key="2">
    <source>
        <dbReference type="SAM" id="Phobius"/>
    </source>
</evidence>
<feature type="compositionally biased region" description="Basic and acidic residues" evidence="1">
    <location>
        <begin position="116"/>
        <end position="128"/>
    </location>
</feature>
<keyword evidence="4" id="KW-1185">Reference proteome</keyword>
<keyword evidence="2" id="KW-1133">Transmembrane helix</keyword>
<dbReference type="AlphaFoldDB" id="A0AAU9CIH1"/>
<feature type="region of interest" description="Disordered" evidence="1">
    <location>
        <begin position="26"/>
        <end position="128"/>
    </location>
</feature>